<dbReference type="GO" id="GO:0008270">
    <property type="term" value="F:zinc ion binding"/>
    <property type="evidence" value="ECO:0007669"/>
    <property type="project" value="InterPro"/>
</dbReference>
<evidence type="ECO:0000256" key="5">
    <source>
        <dbReference type="ARBA" id="ARBA00023038"/>
    </source>
</evidence>
<feature type="compositionally biased region" description="Low complexity" evidence="7">
    <location>
        <begin position="609"/>
        <end position="621"/>
    </location>
</feature>
<dbReference type="EMBL" id="JBBCAQ010000032">
    <property type="protein sequence ID" value="KAK7583993.1"/>
    <property type="molecule type" value="Genomic_DNA"/>
</dbReference>
<evidence type="ECO:0000256" key="2">
    <source>
        <dbReference type="ARBA" id="ARBA00022723"/>
    </source>
</evidence>
<dbReference type="Proteomes" id="UP001367676">
    <property type="component" value="Unassembled WGS sequence"/>
</dbReference>
<feature type="region of interest" description="Disordered" evidence="7">
    <location>
        <begin position="787"/>
        <end position="810"/>
    </location>
</feature>
<dbReference type="InterPro" id="IPR010442">
    <property type="entry name" value="PET_domain"/>
</dbReference>
<keyword evidence="2 6" id="KW-0479">Metal-binding</keyword>
<dbReference type="SUPFAM" id="SSF57716">
    <property type="entry name" value="Glucocorticoid receptor-like (DNA-binding domain)"/>
    <property type="match status" value="2"/>
</dbReference>
<dbReference type="PROSITE" id="PS50023">
    <property type="entry name" value="LIM_DOMAIN_2"/>
    <property type="match status" value="2"/>
</dbReference>
<evidence type="ECO:0000259" key="8">
    <source>
        <dbReference type="PROSITE" id="PS50023"/>
    </source>
</evidence>
<feature type="compositionally biased region" description="Low complexity" evidence="7">
    <location>
        <begin position="376"/>
        <end position="385"/>
    </location>
</feature>
<dbReference type="PANTHER" id="PTHR24211:SF20">
    <property type="entry name" value="PROTEIN ESPINAS-RELATED"/>
    <property type="match status" value="1"/>
</dbReference>
<keyword evidence="11" id="KW-1185">Reference proteome</keyword>
<dbReference type="CDD" id="cd09420">
    <property type="entry name" value="LIM3_Prickle"/>
    <property type="match status" value="1"/>
</dbReference>
<feature type="region of interest" description="Disordered" evidence="7">
    <location>
        <begin position="290"/>
        <end position="348"/>
    </location>
</feature>
<dbReference type="SMART" id="SM00132">
    <property type="entry name" value="LIM"/>
    <property type="match status" value="3"/>
</dbReference>
<evidence type="ECO:0000313" key="10">
    <source>
        <dbReference type="EMBL" id="KAK7583993.1"/>
    </source>
</evidence>
<feature type="region of interest" description="Disordered" evidence="7">
    <location>
        <begin position="694"/>
        <end position="759"/>
    </location>
</feature>
<feature type="region of interest" description="Disordered" evidence="7">
    <location>
        <begin position="583"/>
        <end position="625"/>
    </location>
</feature>
<evidence type="ECO:0000256" key="3">
    <source>
        <dbReference type="ARBA" id="ARBA00022737"/>
    </source>
</evidence>
<dbReference type="InterPro" id="IPR001781">
    <property type="entry name" value="Znf_LIM"/>
</dbReference>
<keyword evidence="5 6" id="KW-0440">LIM domain</keyword>
<dbReference type="InterPro" id="IPR033726">
    <property type="entry name" value="LIM2_prickle"/>
</dbReference>
<dbReference type="FunFam" id="2.10.110.10:FF:000005">
    <property type="entry name" value="Testin isoform 1"/>
    <property type="match status" value="1"/>
</dbReference>
<evidence type="ECO:0000256" key="1">
    <source>
        <dbReference type="ARBA" id="ARBA00008268"/>
    </source>
</evidence>
<feature type="compositionally biased region" description="Polar residues" evidence="7">
    <location>
        <begin position="364"/>
        <end position="375"/>
    </location>
</feature>
<keyword evidence="4 6" id="KW-0862">Zinc</keyword>
<name>A0AAN9TCX6_9HEMI</name>
<dbReference type="PROSITE" id="PS51303">
    <property type="entry name" value="PET"/>
    <property type="match status" value="1"/>
</dbReference>
<feature type="compositionally biased region" description="Polar residues" evidence="7">
    <location>
        <begin position="413"/>
        <end position="424"/>
    </location>
</feature>
<dbReference type="Pfam" id="PF06297">
    <property type="entry name" value="PET"/>
    <property type="match status" value="1"/>
</dbReference>
<evidence type="ECO:0000256" key="4">
    <source>
        <dbReference type="ARBA" id="ARBA00022833"/>
    </source>
</evidence>
<dbReference type="InterPro" id="IPR033723">
    <property type="entry name" value="PET_prickle"/>
</dbReference>
<proteinExistence type="inferred from homology"/>
<feature type="domain" description="LIM zinc-binding" evidence="8">
    <location>
        <begin position="105"/>
        <end position="169"/>
    </location>
</feature>
<feature type="compositionally biased region" description="Basic and acidic residues" evidence="7">
    <location>
        <begin position="800"/>
        <end position="810"/>
    </location>
</feature>
<gene>
    <name evidence="10" type="ORF">V9T40_004956</name>
</gene>
<dbReference type="InterPro" id="IPR033725">
    <property type="entry name" value="LIM1_prickle"/>
</dbReference>
<dbReference type="FunFam" id="2.10.110.10:FF:000035">
    <property type="entry name" value="prickle-like protein 2 isoform X1"/>
    <property type="match status" value="1"/>
</dbReference>
<dbReference type="CDD" id="cd09827">
    <property type="entry name" value="PET_Prickle"/>
    <property type="match status" value="1"/>
</dbReference>
<evidence type="ECO:0000259" key="9">
    <source>
        <dbReference type="PROSITE" id="PS51303"/>
    </source>
</evidence>
<feature type="region of interest" description="Disordered" evidence="7">
    <location>
        <begin position="364"/>
        <end position="445"/>
    </location>
</feature>
<dbReference type="AlphaFoldDB" id="A0AAN9TCX6"/>
<sequence length="810" mass="87869">MERSGKSLNENSELREKRMFRSVFAAIQVHLYFSAVPEDKVPYVNSVGERYRVRQLLHQLPPQDNEVRYCHSLSEEERKELRLFSAQRKRESLGRGSVKQLSAAMPCESCEEQIQVGDMAVFASRAGANVCWHPACFVCVACKELLVDLIYFYREGKVYCGRHHAETLKPRCSACDEIILADECTEAEGRAWHMKHFACMECERQLGGQRYIMREGRPYCLHCFDAMFAEFCDSCGEPIGVDHGQMSHEGQHWHATDQCFCCHTCRSSLLGRPFLPRRGAIYCSIACSKGEPPTPSDSSGPGLSVPRQHHHRVSTSTNHNNGGGTGNHNKQTSEGSSTPSTSPNRVRRIVPDVRLTPSLAPSATIESTALPNNKISSSSSLSQLSPRRFNPSSPTLTRSPKMGKRVLHRAPHKSSNSSLHSQARTPPPPPPPPPPPLPPPLPPYPSAKCIEPPHKCSAETPPSRSAQLTASPCCDRKRSFGSNCANLADGRTCCPAATDKCCANGDGVRANSTVGDDLDGVSGGCSCREVHPCGTSLLLQAQIQHLLIESYKSTNHLPPLDQLLLDSAKLGISQSELRRILSQHLGQPKRSEPWRIEGANGSGRCSKNGASSAADADLSADGSHDSDLQMAELSMSLDSWKPKLTASEVACSSSGGAGGGANLASSMPELAHQSGASGATSSSYRSRAKGNLSVRFENTADDDDDDDDEEAGVRLEMSNRAGPSSGRHRRRRYRRGDDDSDSCCSTCSSSSSSDDPTVYQLPARRTYAGGARISYVPNDAVAIAKRQQQSLAAKSPSKKPLPDDKNCVIS</sequence>
<reference evidence="10 11" key="1">
    <citation type="submission" date="2024-03" db="EMBL/GenBank/DDBJ databases">
        <title>Adaptation during the transition from Ophiocordyceps entomopathogen to insect associate is accompanied by gene loss and intensified selection.</title>
        <authorList>
            <person name="Ward C.M."/>
            <person name="Onetto C.A."/>
            <person name="Borneman A.R."/>
        </authorList>
    </citation>
    <scope>NUCLEOTIDE SEQUENCE [LARGE SCALE GENOMIC DNA]</scope>
    <source>
        <strain evidence="10">AWRI1</strain>
        <tissue evidence="10">Single Adult Female</tissue>
    </source>
</reference>
<dbReference type="InterPro" id="IPR047120">
    <property type="entry name" value="Pk/Esn/Tes"/>
</dbReference>
<organism evidence="10 11">
    <name type="scientific">Parthenolecanium corni</name>
    <dbReference type="NCBI Taxonomy" id="536013"/>
    <lineage>
        <taxon>Eukaryota</taxon>
        <taxon>Metazoa</taxon>
        <taxon>Ecdysozoa</taxon>
        <taxon>Arthropoda</taxon>
        <taxon>Hexapoda</taxon>
        <taxon>Insecta</taxon>
        <taxon>Pterygota</taxon>
        <taxon>Neoptera</taxon>
        <taxon>Paraneoptera</taxon>
        <taxon>Hemiptera</taxon>
        <taxon>Sternorrhyncha</taxon>
        <taxon>Coccoidea</taxon>
        <taxon>Coccidae</taxon>
        <taxon>Parthenolecanium</taxon>
    </lineage>
</organism>
<feature type="domain" description="LIM zinc-binding" evidence="8">
    <location>
        <begin position="170"/>
        <end position="230"/>
    </location>
</feature>
<evidence type="ECO:0000256" key="7">
    <source>
        <dbReference type="SAM" id="MobiDB-lite"/>
    </source>
</evidence>
<comment type="caution">
    <text evidence="10">The sequence shown here is derived from an EMBL/GenBank/DDBJ whole genome shotgun (WGS) entry which is preliminary data.</text>
</comment>
<evidence type="ECO:0000313" key="11">
    <source>
        <dbReference type="Proteomes" id="UP001367676"/>
    </source>
</evidence>
<dbReference type="Pfam" id="PF00412">
    <property type="entry name" value="LIM"/>
    <property type="match status" value="3"/>
</dbReference>
<comment type="similarity">
    <text evidence="1">Belongs to the prickle / espinas / testin family.</text>
</comment>
<evidence type="ECO:0000256" key="6">
    <source>
        <dbReference type="PROSITE-ProRule" id="PRU00125"/>
    </source>
</evidence>
<dbReference type="Gene3D" id="2.10.110.10">
    <property type="entry name" value="Cysteine Rich Protein"/>
    <property type="match status" value="3"/>
</dbReference>
<dbReference type="CDD" id="cd09415">
    <property type="entry name" value="LIM1_Prickle"/>
    <property type="match status" value="1"/>
</dbReference>
<keyword evidence="3" id="KW-0677">Repeat</keyword>
<dbReference type="CDD" id="cd09418">
    <property type="entry name" value="LIM2_Prickle"/>
    <property type="match status" value="1"/>
</dbReference>
<dbReference type="PANTHER" id="PTHR24211">
    <property type="entry name" value="LIM DOMAIN-CONTAINING PROTEIN"/>
    <property type="match status" value="1"/>
</dbReference>
<feature type="compositionally biased region" description="Acidic residues" evidence="7">
    <location>
        <begin position="699"/>
        <end position="710"/>
    </location>
</feature>
<feature type="compositionally biased region" description="Pro residues" evidence="7">
    <location>
        <begin position="425"/>
        <end position="445"/>
    </location>
</feature>
<dbReference type="InterPro" id="IPR033727">
    <property type="entry name" value="LIM3_prickle"/>
</dbReference>
<accession>A0AAN9TCX6</accession>
<feature type="domain" description="PET" evidence="9">
    <location>
        <begin position="1"/>
        <end position="106"/>
    </location>
</feature>
<protein>
    <recommendedName>
        <fullName evidence="12">Protein prickle</fullName>
    </recommendedName>
</protein>
<evidence type="ECO:0008006" key="12">
    <source>
        <dbReference type="Google" id="ProtNLM"/>
    </source>
</evidence>
<feature type="compositionally biased region" description="Basic residues" evidence="7">
    <location>
        <begin position="401"/>
        <end position="412"/>
    </location>
</feature>
<dbReference type="PROSITE" id="PS00478">
    <property type="entry name" value="LIM_DOMAIN_1"/>
    <property type="match status" value="1"/>
</dbReference>